<dbReference type="EMBL" id="BAABGT010000008">
    <property type="protein sequence ID" value="GAA4536984.1"/>
    <property type="molecule type" value="Genomic_DNA"/>
</dbReference>
<comment type="caution">
    <text evidence="1">The sequence shown here is derived from an EMBL/GenBank/DDBJ whole genome shotgun (WGS) entry which is preliminary data.</text>
</comment>
<organism evidence="1 2">
    <name type="scientific">Pseudonocardia xishanensis</name>
    <dbReference type="NCBI Taxonomy" id="630995"/>
    <lineage>
        <taxon>Bacteria</taxon>
        <taxon>Bacillati</taxon>
        <taxon>Actinomycetota</taxon>
        <taxon>Actinomycetes</taxon>
        <taxon>Pseudonocardiales</taxon>
        <taxon>Pseudonocardiaceae</taxon>
        <taxon>Pseudonocardia</taxon>
    </lineage>
</organism>
<proteinExistence type="predicted"/>
<evidence type="ECO:0000313" key="2">
    <source>
        <dbReference type="Proteomes" id="UP001501598"/>
    </source>
</evidence>
<dbReference type="RefSeq" id="WP_345412175.1">
    <property type="nucleotide sequence ID" value="NZ_BAABGT010000008.1"/>
</dbReference>
<reference evidence="2" key="1">
    <citation type="journal article" date="2019" name="Int. J. Syst. Evol. Microbiol.">
        <title>The Global Catalogue of Microorganisms (GCM) 10K type strain sequencing project: providing services to taxonomists for standard genome sequencing and annotation.</title>
        <authorList>
            <consortium name="The Broad Institute Genomics Platform"/>
            <consortium name="The Broad Institute Genome Sequencing Center for Infectious Disease"/>
            <person name="Wu L."/>
            <person name="Ma J."/>
        </authorList>
    </citation>
    <scope>NUCLEOTIDE SEQUENCE [LARGE SCALE GENOMIC DNA]</scope>
    <source>
        <strain evidence="2">JCM 17906</strain>
    </source>
</reference>
<evidence type="ECO:0000313" key="1">
    <source>
        <dbReference type="EMBL" id="GAA4536984.1"/>
    </source>
</evidence>
<dbReference type="Proteomes" id="UP001501598">
    <property type="component" value="Unassembled WGS sequence"/>
</dbReference>
<sequence length="56" mass="5974">MFTPICCPGCTAIVIVPDFSETFGALGRQCPCCGIDVTETQDADLVRVPARRKEAA</sequence>
<keyword evidence="2" id="KW-1185">Reference proteome</keyword>
<protein>
    <submittedName>
        <fullName evidence="1">Uncharacterized protein</fullName>
    </submittedName>
</protein>
<accession>A0ABP8REJ4</accession>
<gene>
    <name evidence="1" type="ORF">GCM10023175_04710</name>
</gene>
<name>A0ABP8REJ4_9PSEU</name>